<dbReference type="SMART" id="SM00098">
    <property type="entry name" value="alkPPc"/>
    <property type="match status" value="1"/>
</dbReference>
<comment type="caution">
    <text evidence="13">The sequence shown here is derived from an EMBL/GenBank/DDBJ whole genome shotgun (WGS) entry which is preliminary data.</text>
</comment>
<comment type="cofactor">
    <cofactor evidence="2">
        <name>Zn(2+)</name>
        <dbReference type="ChEBI" id="CHEBI:29105"/>
    </cofactor>
</comment>
<dbReference type="GO" id="GO:0004035">
    <property type="term" value="F:alkaline phosphatase activity"/>
    <property type="evidence" value="ECO:0007669"/>
    <property type="project" value="UniProtKB-EC"/>
</dbReference>
<comment type="similarity">
    <text evidence="3 10">Belongs to the alkaline phosphatase family.</text>
</comment>
<dbReference type="InterPro" id="IPR001952">
    <property type="entry name" value="Alkaline_phosphatase"/>
</dbReference>
<evidence type="ECO:0000256" key="6">
    <source>
        <dbReference type="ARBA" id="ARBA00022729"/>
    </source>
</evidence>
<dbReference type="Gene3D" id="3.40.720.10">
    <property type="entry name" value="Alkaline Phosphatase, subunit A"/>
    <property type="match status" value="1"/>
</dbReference>
<evidence type="ECO:0000259" key="12">
    <source>
        <dbReference type="PROSITE" id="PS51272"/>
    </source>
</evidence>
<evidence type="ECO:0000256" key="7">
    <source>
        <dbReference type="ARBA" id="ARBA00022801"/>
    </source>
</evidence>
<dbReference type="PROSITE" id="PS00123">
    <property type="entry name" value="ALKALINE_PHOSPHATASE"/>
    <property type="match status" value="1"/>
</dbReference>
<evidence type="ECO:0000256" key="3">
    <source>
        <dbReference type="ARBA" id="ARBA00005984"/>
    </source>
</evidence>
<dbReference type="SUPFAM" id="SSF53649">
    <property type="entry name" value="Alkaline phosphatase-like"/>
    <property type="match status" value="1"/>
</dbReference>
<dbReference type="EMBL" id="JAXOFX010000005">
    <property type="protein sequence ID" value="MDZ5472206.1"/>
    <property type="molecule type" value="Genomic_DNA"/>
</dbReference>
<dbReference type="CDD" id="cd16012">
    <property type="entry name" value="ALP"/>
    <property type="match status" value="1"/>
</dbReference>
<evidence type="ECO:0000256" key="2">
    <source>
        <dbReference type="ARBA" id="ARBA00001947"/>
    </source>
</evidence>
<keyword evidence="11" id="KW-1133">Transmembrane helix</keyword>
<dbReference type="InterPro" id="IPR017850">
    <property type="entry name" value="Alkaline_phosphatase_core_sf"/>
</dbReference>
<gene>
    <name evidence="13" type="ORF">SM124_10640</name>
</gene>
<keyword evidence="7 13" id="KW-0378">Hydrolase</keyword>
<feature type="transmembrane region" description="Helical" evidence="11">
    <location>
        <begin position="7"/>
        <end position="27"/>
    </location>
</feature>
<name>A0ABU5IYJ3_9BACI</name>
<sequence length="646" mass="69990">MTLRSKVLNVTIAASVALGGLGGFALFNNIQADAANQSTQLKEKAPKNIIVMVGDGMGLGQMEVARQLEYGKTGVLNMEKLENVALMRTYSANNMVTDSGAAGTAIATGQKTNNEVIGSDPEGKEVDSILDLFQANGKKVGIISTNTVFDATPAAFGGSAPNRWTGSDALAQQFYDNKIDVILGGGSKPFSEELLAKFKNDNYAIAKDKTELKNAENTGKLLGLFHPSYMNYNLDKEENNSQEPTLNEMTSKALDVLSKGKKGFFLMVEGARIDHAAHAADITGVWKETIEFDNTVKDIVNWAKKDKNTLVVVLADHETMGISATENMNIEALKKIEVSPEYMASKLEKDANGEYTLETVKSVFSTYAHIELTDEEATTFLQNVKDNQGKVYPAHKIGWEIGSVIAKYNKVGVSDRTVRAESSTGGHTANMVPVFATGLGSSDFEGVLDNTDISKLIAKAAKLEFVPGQEVEKQYTDFPKSSTGYKEVKKLADKGLVVEQEDGTFAPKESITLGEAAYVLAKVKGLKDPKSLKSFKDVSSKHKYAKEIAALKEAGVLTAKKDGKLGVNDSVSREKLAKLLVKTFKLKDTGKKVSVKDLSKGSKSYQSYVKVLNQHVSAKKKDGSFAPKDKTTRVDFYVLVSKVSDK</sequence>
<comment type="cofactor">
    <cofactor evidence="1">
        <name>Mg(2+)</name>
        <dbReference type="ChEBI" id="CHEBI:18420"/>
    </cofactor>
</comment>
<keyword evidence="9" id="KW-0460">Magnesium</keyword>
<dbReference type="Gene3D" id="1.10.60.40">
    <property type="match status" value="1"/>
</dbReference>
<protein>
    <submittedName>
        <fullName evidence="13">Alkaline phosphatase</fullName>
        <ecNumber evidence="13">3.1.3.1</ecNumber>
    </submittedName>
</protein>
<keyword evidence="14" id="KW-1185">Reference proteome</keyword>
<evidence type="ECO:0000256" key="10">
    <source>
        <dbReference type="RuleBase" id="RU003946"/>
    </source>
</evidence>
<keyword evidence="4" id="KW-0597">Phosphoprotein</keyword>
<evidence type="ECO:0000313" key="14">
    <source>
        <dbReference type="Proteomes" id="UP001290455"/>
    </source>
</evidence>
<dbReference type="PANTHER" id="PTHR11596">
    <property type="entry name" value="ALKALINE PHOSPHATASE"/>
    <property type="match status" value="1"/>
</dbReference>
<accession>A0ABU5IYJ3</accession>
<dbReference type="PRINTS" id="PR00113">
    <property type="entry name" value="ALKPHPHTASE"/>
</dbReference>
<dbReference type="Proteomes" id="UP001290455">
    <property type="component" value="Unassembled WGS sequence"/>
</dbReference>
<evidence type="ECO:0000256" key="9">
    <source>
        <dbReference type="ARBA" id="ARBA00022842"/>
    </source>
</evidence>
<dbReference type="Pfam" id="PF00395">
    <property type="entry name" value="SLH"/>
    <property type="match status" value="2"/>
</dbReference>
<keyword evidence="5" id="KW-0479">Metal-binding</keyword>
<evidence type="ECO:0000313" key="13">
    <source>
        <dbReference type="EMBL" id="MDZ5472206.1"/>
    </source>
</evidence>
<dbReference type="Pfam" id="PF00245">
    <property type="entry name" value="Alk_phosphatase"/>
    <property type="match status" value="1"/>
</dbReference>
<keyword evidence="11" id="KW-0812">Transmembrane</keyword>
<keyword evidence="8" id="KW-0862">Zinc</keyword>
<feature type="domain" description="SLH" evidence="12">
    <location>
        <begin position="531"/>
        <end position="594"/>
    </location>
</feature>
<dbReference type="InterPro" id="IPR018299">
    <property type="entry name" value="Alkaline_phosphatase_AS"/>
</dbReference>
<dbReference type="InterPro" id="IPR001119">
    <property type="entry name" value="SLH_dom"/>
</dbReference>
<evidence type="ECO:0000256" key="8">
    <source>
        <dbReference type="ARBA" id="ARBA00022833"/>
    </source>
</evidence>
<evidence type="ECO:0000256" key="1">
    <source>
        <dbReference type="ARBA" id="ARBA00001946"/>
    </source>
</evidence>
<keyword evidence="6" id="KW-0732">Signal</keyword>
<feature type="domain" description="SLH" evidence="12">
    <location>
        <begin position="471"/>
        <end position="530"/>
    </location>
</feature>
<evidence type="ECO:0000256" key="5">
    <source>
        <dbReference type="ARBA" id="ARBA00022723"/>
    </source>
</evidence>
<dbReference type="EC" id="3.1.3.1" evidence="13"/>
<dbReference type="RefSeq" id="WP_322446504.1">
    <property type="nucleotide sequence ID" value="NZ_JAXOFX010000005.1"/>
</dbReference>
<dbReference type="PROSITE" id="PS51272">
    <property type="entry name" value="SLH"/>
    <property type="match status" value="2"/>
</dbReference>
<dbReference type="PANTHER" id="PTHR11596:SF5">
    <property type="entry name" value="ALKALINE PHOSPHATASE"/>
    <property type="match status" value="1"/>
</dbReference>
<reference evidence="13 14" key="1">
    <citation type="submission" date="2023-11" db="EMBL/GenBank/DDBJ databases">
        <title>Bacillus jintuensis, isolated from a mudflat on the Beibu Gulf coast.</title>
        <authorList>
            <person name="Li M."/>
        </authorList>
    </citation>
    <scope>NUCLEOTIDE SEQUENCE [LARGE SCALE GENOMIC DNA]</scope>
    <source>
        <strain evidence="13 14">31A1R</strain>
    </source>
</reference>
<evidence type="ECO:0000256" key="11">
    <source>
        <dbReference type="SAM" id="Phobius"/>
    </source>
</evidence>
<proteinExistence type="inferred from homology"/>
<evidence type="ECO:0000256" key="4">
    <source>
        <dbReference type="ARBA" id="ARBA00022553"/>
    </source>
</evidence>
<organism evidence="13 14">
    <name type="scientific">Robertmurraya mangrovi</name>
    <dbReference type="NCBI Taxonomy" id="3098077"/>
    <lineage>
        <taxon>Bacteria</taxon>
        <taxon>Bacillati</taxon>
        <taxon>Bacillota</taxon>
        <taxon>Bacilli</taxon>
        <taxon>Bacillales</taxon>
        <taxon>Bacillaceae</taxon>
        <taxon>Robertmurraya</taxon>
    </lineage>
</organism>
<keyword evidence="11" id="KW-0472">Membrane</keyword>